<dbReference type="FunFam" id="3.30.160.60:FF:000130">
    <property type="entry name" value="Spalt-like transcription factor 4"/>
    <property type="match status" value="1"/>
</dbReference>
<evidence type="ECO:0000256" key="2">
    <source>
        <dbReference type="ARBA" id="ARBA00022723"/>
    </source>
</evidence>
<evidence type="ECO:0000256" key="10">
    <source>
        <dbReference type="PROSITE-ProRule" id="PRU00042"/>
    </source>
</evidence>
<dbReference type="OrthoDB" id="8918594at2759"/>
<dbReference type="Pfam" id="PF12874">
    <property type="entry name" value="zf-met"/>
    <property type="match status" value="1"/>
</dbReference>
<dbReference type="PANTHER" id="PTHR24404:SF114">
    <property type="entry name" value="KLUMPFUSS, ISOFORM B-RELATED"/>
    <property type="match status" value="1"/>
</dbReference>
<keyword evidence="6" id="KW-0805">Transcription regulation</keyword>
<dbReference type="AlphaFoldDB" id="A0A9D4JPQ5"/>
<feature type="region of interest" description="Disordered" evidence="11">
    <location>
        <begin position="195"/>
        <end position="245"/>
    </location>
</feature>
<comment type="caution">
    <text evidence="13">The sequence shown here is derived from an EMBL/GenBank/DDBJ whole genome shotgun (WGS) entry which is preliminary data.</text>
</comment>
<evidence type="ECO:0000259" key="12">
    <source>
        <dbReference type="PROSITE" id="PS50157"/>
    </source>
</evidence>
<keyword evidence="4 10" id="KW-0863">Zinc-finger</keyword>
<feature type="compositionally biased region" description="Basic and acidic residues" evidence="11">
    <location>
        <begin position="209"/>
        <end position="222"/>
    </location>
</feature>
<keyword evidence="9" id="KW-0539">Nucleus</keyword>
<evidence type="ECO:0000313" key="13">
    <source>
        <dbReference type="EMBL" id="KAH3816363.1"/>
    </source>
</evidence>
<accession>A0A9D4JPQ5</accession>
<dbReference type="Gene3D" id="3.30.160.60">
    <property type="entry name" value="Classic Zinc Finger"/>
    <property type="match status" value="6"/>
</dbReference>
<feature type="domain" description="C2H2-type" evidence="12">
    <location>
        <begin position="422"/>
        <end position="445"/>
    </location>
</feature>
<dbReference type="SMART" id="SM00355">
    <property type="entry name" value="ZnF_C2H2"/>
    <property type="match status" value="8"/>
</dbReference>
<dbReference type="GO" id="GO:0000978">
    <property type="term" value="F:RNA polymerase II cis-regulatory region sequence-specific DNA binding"/>
    <property type="evidence" value="ECO:0007669"/>
    <property type="project" value="TreeGrafter"/>
</dbReference>
<evidence type="ECO:0000256" key="4">
    <source>
        <dbReference type="ARBA" id="ARBA00022771"/>
    </source>
</evidence>
<dbReference type="PANTHER" id="PTHR24404">
    <property type="entry name" value="ZINC FINGER PROTEIN"/>
    <property type="match status" value="1"/>
</dbReference>
<keyword evidence="5" id="KW-0862">Zinc</keyword>
<evidence type="ECO:0000256" key="8">
    <source>
        <dbReference type="ARBA" id="ARBA00023163"/>
    </source>
</evidence>
<dbReference type="Proteomes" id="UP000828390">
    <property type="component" value="Unassembled WGS sequence"/>
</dbReference>
<dbReference type="InterPro" id="IPR050589">
    <property type="entry name" value="Ikaros_C2H2-ZF"/>
</dbReference>
<keyword evidence="2" id="KW-0479">Metal-binding</keyword>
<dbReference type="GO" id="GO:0006357">
    <property type="term" value="P:regulation of transcription by RNA polymerase II"/>
    <property type="evidence" value="ECO:0007669"/>
    <property type="project" value="TreeGrafter"/>
</dbReference>
<protein>
    <recommendedName>
        <fullName evidence="12">C2H2-type domain-containing protein</fullName>
    </recommendedName>
</protein>
<dbReference type="Pfam" id="PF13912">
    <property type="entry name" value="zf-C2H2_6"/>
    <property type="match status" value="1"/>
</dbReference>
<dbReference type="PROSITE" id="PS50157">
    <property type="entry name" value="ZINC_FINGER_C2H2_2"/>
    <property type="match status" value="8"/>
</dbReference>
<keyword evidence="3" id="KW-0677">Repeat</keyword>
<evidence type="ECO:0000256" key="6">
    <source>
        <dbReference type="ARBA" id="ARBA00023015"/>
    </source>
</evidence>
<evidence type="ECO:0000256" key="3">
    <source>
        <dbReference type="ARBA" id="ARBA00022737"/>
    </source>
</evidence>
<organism evidence="13 14">
    <name type="scientific">Dreissena polymorpha</name>
    <name type="common">Zebra mussel</name>
    <name type="synonym">Mytilus polymorpha</name>
    <dbReference type="NCBI Taxonomy" id="45954"/>
    <lineage>
        <taxon>Eukaryota</taxon>
        <taxon>Metazoa</taxon>
        <taxon>Spiralia</taxon>
        <taxon>Lophotrochozoa</taxon>
        <taxon>Mollusca</taxon>
        <taxon>Bivalvia</taxon>
        <taxon>Autobranchia</taxon>
        <taxon>Heteroconchia</taxon>
        <taxon>Euheterodonta</taxon>
        <taxon>Imparidentia</taxon>
        <taxon>Neoheterodontei</taxon>
        <taxon>Myida</taxon>
        <taxon>Dreissenoidea</taxon>
        <taxon>Dreissenidae</taxon>
        <taxon>Dreissena</taxon>
    </lineage>
</organism>
<feature type="domain" description="C2H2-type" evidence="12">
    <location>
        <begin position="368"/>
        <end position="395"/>
    </location>
</feature>
<evidence type="ECO:0000256" key="1">
    <source>
        <dbReference type="ARBA" id="ARBA00004123"/>
    </source>
</evidence>
<dbReference type="GO" id="GO:0003700">
    <property type="term" value="F:DNA-binding transcription factor activity"/>
    <property type="evidence" value="ECO:0007669"/>
    <property type="project" value="TreeGrafter"/>
</dbReference>
<dbReference type="PROSITE" id="PS00028">
    <property type="entry name" value="ZINC_FINGER_C2H2_1"/>
    <property type="match status" value="8"/>
</dbReference>
<dbReference type="FunFam" id="3.30.160.60:FF:000096">
    <property type="entry name" value="Zinc finger and BTB domain-containing protein 18 isoform 1"/>
    <property type="match status" value="1"/>
</dbReference>
<dbReference type="Pfam" id="PF00096">
    <property type="entry name" value="zf-C2H2"/>
    <property type="match status" value="4"/>
</dbReference>
<feature type="compositionally biased region" description="Basic and acidic residues" evidence="11">
    <location>
        <begin position="52"/>
        <end position="61"/>
    </location>
</feature>
<dbReference type="GO" id="GO:0008270">
    <property type="term" value="F:zinc ion binding"/>
    <property type="evidence" value="ECO:0007669"/>
    <property type="project" value="UniProtKB-KW"/>
</dbReference>
<keyword evidence="8" id="KW-0804">Transcription</keyword>
<feature type="domain" description="C2H2-type" evidence="12">
    <location>
        <begin position="312"/>
        <end position="339"/>
    </location>
</feature>
<dbReference type="InterPro" id="IPR013087">
    <property type="entry name" value="Znf_C2H2_type"/>
</dbReference>
<dbReference type="FunFam" id="3.30.160.60:FF:001498">
    <property type="entry name" value="Zinc finger protein 404"/>
    <property type="match status" value="1"/>
</dbReference>
<feature type="compositionally biased region" description="Basic and acidic residues" evidence="11">
    <location>
        <begin position="68"/>
        <end position="77"/>
    </location>
</feature>
<feature type="domain" description="C2H2-type" evidence="12">
    <location>
        <begin position="454"/>
        <end position="476"/>
    </location>
</feature>
<dbReference type="GO" id="GO:0005634">
    <property type="term" value="C:nucleus"/>
    <property type="evidence" value="ECO:0007669"/>
    <property type="project" value="UniProtKB-SubCell"/>
</dbReference>
<reference evidence="13" key="2">
    <citation type="submission" date="2020-11" db="EMBL/GenBank/DDBJ databases">
        <authorList>
            <person name="McCartney M.A."/>
            <person name="Auch B."/>
            <person name="Kono T."/>
            <person name="Mallez S."/>
            <person name="Becker A."/>
            <person name="Gohl D.M."/>
            <person name="Silverstein K.A.T."/>
            <person name="Koren S."/>
            <person name="Bechman K.B."/>
            <person name="Herman A."/>
            <person name="Abrahante J.E."/>
            <person name="Garbe J."/>
        </authorList>
    </citation>
    <scope>NUCLEOTIDE SEQUENCE</scope>
    <source>
        <strain evidence="13">Duluth1</strain>
        <tissue evidence="13">Whole animal</tissue>
    </source>
</reference>
<feature type="region of interest" description="Disordered" evidence="11">
    <location>
        <begin position="52"/>
        <end position="77"/>
    </location>
</feature>
<dbReference type="FunFam" id="3.30.160.60:FF:000624">
    <property type="entry name" value="zinc finger protein 697"/>
    <property type="match status" value="1"/>
</dbReference>
<dbReference type="InterPro" id="IPR036236">
    <property type="entry name" value="Znf_C2H2_sf"/>
</dbReference>
<keyword evidence="14" id="KW-1185">Reference proteome</keyword>
<dbReference type="EMBL" id="JAIWYP010000005">
    <property type="protein sequence ID" value="KAH3816363.1"/>
    <property type="molecule type" value="Genomic_DNA"/>
</dbReference>
<evidence type="ECO:0000256" key="5">
    <source>
        <dbReference type="ARBA" id="ARBA00022833"/>
    </source>
</evidence>
<reference evidence="13" key="1">
    <citation type="journal article" date="2019" name="bioRxiv">
        <title>The Genome of the Zebra Mussel, Dreissena polymorpha: A Resource for Invasive Species Research.</title>
        <authorList>
            <person name="McCartney M.A."/>
            <person name="Auch B."/>
            <person name="Kono T."/>
            <person name="Mallez S."/>
            <person name="Zhang Y."/>
            <person name="Obille A."/>
            <person name="Becker A."/>
            <person name="Abrahante J.E."/>
            <person name="Garbe J."/>
            <person name="Badalamenti J.P."/>
            <person name="Herman A."/>
            <person name="Mangelson H."/>
            <person name="Liachko I."/>
            <person name="Sullivan S."/>
            <person name="Sone E.D."/>
            <person name="Koren S."/>
            <person name="Silverstein K.A.T."/>
            <person name="Beckman K.B."/>
            <person name="Gohl D.M."/>
        </authorList>
    </citation>
    <scope>NUCLEOTIDE SEQUENCE</scope>
    <source>
        <strain evidence="13">Duluth1</strain>
        <tissue evidence="13">Whole animal</tissue>
    </source>
</reference>
<proteinExistence type="predicted"/>
<evidence type="ECO:0000256" key="9">
    <source>
        <dbReference type="ARBA" id="ARBA00023242"/>
    </source>
</evidence>
<evidence type="ECO:0000313" key="14">
    <source>
        <dbReference type="Proteomes" id="UP000828390"/>
    </source>
</evidence>
<evidence type="ECO:0000256" key="11">
    <source>
        <dbReference type="SAM" id="MobiDB-lite"/>
    </source>
</evidence>
<keyword evidence="7" id="KW-0238">DNA-binding</keyword>
<feature type="domain" description="C2H2-type" evidence="12">
    <location>
        <begin position="255"/>
        <end position="282"/>
    </location>
</feature>
<gene>
    <name evidence="13" type="ORF">DPMN_117879</name>
</gene>
<evidence type="ECO:0000256" key="7">
    <source>
        <dbReference type="ARBA" id="ARBA00023125"/>
    </source>
</evidence>
<name>A0A9D4JPQ5_DREPO</name>
<sequence>MDASNKILARTLLNNAFTAILMIFDNANTIEKISTESNIQNLENCPPLKKHDAEKTKHDMHGSFSEVEEGKSSNDSAKDKVISNEFNANNNKFRVEIAEYEHDHHIHKNIERQDPCINNPECTEISTPWLPVENNLSEDGDGTICKQELTNDNSQTIRNDEKITFEFIRISDGSAYQMIVEEKVANNSNQAGEADLGSVVRRSKRKVKHSTEDGDDLAHSDEPSLLGNKAKRGKGRPCTGKLPEPLINDKGEKVHVCEVCKLELKTYHSLLVHTRTHTGQRPFACEICQKTFTTKGNMTAHMSTTHSEVKPWTCESCGKAFKEKKVLEVHMRTHTGEKPYSCPECSKCFNQNGVLKEHMLIHEGVKPHLCDLCGQYFRTMSNLKAHKRRHENELRLQCPTCGLYFSGKNALKQHEAIHNVETTCEMCNIAFNSTDSLQQHLFSVHGELTATQIYQCTDCNQNFLNQSEFVIHRKLHGDFVVTSQMQEVGGVNENFIFSQSGIETVYLTTENSNESKQLMTFGDQEPVKIIVGDNVGMDFEKFQLISAAMNADVSLLNSDSSKPLYQVYCVNPNTQEVLGQVQDPDDASIVLNS</sequence>
<comment type="subcellular location">
    <subcellularLocation>
        <location evidence="1">Nucleus</location>
    </subcellularLocation>
</comment>
<feature type="domain" description="C2H2-type" evidence="12">
    <location>
        <begin position="283"/>
        <end position="311"/>
    </location>
</feature>
<feature type="domain" description="C2H2-type" evidence="12">
    <location>
        <begin position="396"/>
        <end position="423"/>
    </location>
</feature>
<dbReference type="SUPFAM" id="SSF57667">
    <property type="entry name" value="beta-beta-alpha zinc fingers"/>
    <property type="match status" value="4"/>
</dbReference>
<feature type="domain" description="C2H2-type" evidence="12">
    <location>
        <begin position="340"/>
        <end position="367"/>
    </location>
</feature>